<dbReference type="SUPFAM" id="SSF51556">
    <property type="entry name" value="Metallo-dependent hydrolases"/>
    <property type="match status" value="1"/>
</dbReference>
<dbReference type="OrthoDB" id="7325417at2"/>
<protein>
    <recommendedName>
        <fullName evidence="2">Amidohydrolase-related domain-containing protein</fullName>
    </recommendedName>
</protein>
<organism evidence="3 4">
    <name type="scientific">Litchfieldella anticariensis (strain DSM 16096 / CECT 5854 / CIP 108499 / LMG 22089 / FP35)</name>
    <name type="common">Halomonas anticariensis</name>
    <dbReference type="NCBI Taxonomy" id="1121939"/>
    <lineage>
        <taxon>Bacteria</taxon>
        <taxon>Pseudomonadati</taxon>
        <taxon>Pseudomonadota</taxon>
        <taxon>Gammaproteobacteria</taxon>
        <taxon>Oceanospirillales</taxon>
        <taxon>Halomonadaceae</taxon>
        <taxon>Litchfieldella</taxon>
    </lineage>
</organism>
<dbReference type="Proteomes" id="UP000014463">
    <property type="component" value="Unassembled WGS sequence"/>
</dbReference>
<name>S2KE00_LITA3</name>
<feature type="region of interest" description="Disordered" evidence="1">
    <location>
        <begin position="1"/>
        <end position="30"/>
    </location>
</feature>
<gene>
    <name evidence="3" type="ORF">L861_14050</name>
</gene>
<dbReference type="Pfam" id="PF04909">
    <property type="entry name" value="Amidohydro_2"/>
    <property type="match status" value="1"/>
</dbReference>
<dbReference type="EMBL" id="ASTJ01000041">
    <property type="protein sequence ID" value="EPC00392.1"/>
    <property type="molecule type" value="Genomic_DNA"/>
</dbReference>
<evidence type="ECO:0000313" key="4">
    <source>
        <dbReference type="Proteomes" id="UP000014463"/>
    </source>
</evidence>
<dbReference type="eggNOG" id="COG2159">
    <property type="taxonomic scope" value="Bacteria"/>
</dbReference>
<dbReference type="PANTHER" id="PTHR42889">
    <property type="entry name" value="BLR3681 PROTEIN"/>
    <property type="match status" value="1"/>
</dbReference>
<proteinExistence type="predicted"/>
<evidence type="ECO:0000313" key="3">
    <source>
        <dbReference type="EMBL" id="EPC00392.1"/>
    </source>
</evidence>
<evidence type="ECO:0000259" key="2">
    <source>
        <dbReference type="Pfam" id="PF04909"/>
    </source>
</evidence>
<dbReference type="STRING" id="1121939.L861_14050"/>
<comment type="caution">
    <text evidence="3">The sequence shown here is derived from an EMBL/GenBank/DDBJ whole genome shotgun (WGS) entry which is preliminary data.</text>
</comment>
<evidence type="ECO:0000256" key="1">
    <source>
        <dbReference type="SAM" id="MobiDB-lite"/>
    </source>
</evidence>
<dbReference type="InterPro" id="IPR032466">
    <property type="entry name" value="Metal_Hydrolase"/>
</dbReference>
<sequence>MNQQHDPEGQRLPVKLDTTTNGEFSPIPLGPEHHYAKRLAEERASDNARRCGLSRRRFLVSACGAASTLMAMNDAYAAVGKLGGYFALAPEADLDPDAAKVSLEGGEFIFDVQGHFVNPNGDWLKRVPAGHTPLSWAPKAGCALADEPGTHSYLHCLGPDEFIKDVFKDSDTDMIVLSFIPSRRDAEPLTIEEAAATAEIVARMEGTHRMLLHGRINPNQAGDLEGMDELAERYPISAWKTYTQWGPNRDGYFLDDEVGLAFIEKARKLGVKNIAIHKGLPFDGYPYQYSRCDDIGRVARRFPDVNFLVYHSGFVPGQPEGPYSPDRNEGIDSLIRTVVENEVANANVYAELGSTWRYLLRDLDSAAHGLGKLLKYVGEKNVLWGTDSIWYGSPQDQIQAFRTFQIAEPLRERHGYPEITPAIRAGVFGRNAMKPYGLREEDVRLRTRDDRVAREQLAYREQPNPHFRTYGPKTKREFLNLKRWGG</sequence>
<dbReference type="GO" id="GO:0016787">
    <property type="term" value="F:hydrolase activity"/>
    <property type="evidence" value="ECO:0007669"/>
    <property type="project" value="InterPro"/>
</dbReference>
<dbReference type="AlphaFoldDB" id="S2KE00"/>
<dbReference type="Gene3D" id="3.20.20.140">
    <property type="entry name" value="Metal-dependent hydrolases"/>
    <property type="match status" value="1"/>
</dbReference>
<dbReference type="PATRIC" id="fig|1121939.11.peg.4154"/>
<reference evidence="3 4" key="1">
    <citation type="journal article" date="2013" name="Genome Announc.">
        <title>Draft genome sequence of the moderately halophilic gammaproteobacterium Halomonas anticariensis FP35.</title>
        <authorList>
            <person name="Tahrioui A."/>
            <person name="Quesada E."/>
            <person name="Llamas I."/>
        </authorList>
    </citation>
    <scope>NUCLEOTIDE SEQUENCE [LARGE SCALE GENOMIC DNA]</scope>
    <source>
        <strain evidence="4">DSM 16096 / CECT 5854 / LMG 22089 / FP35</strain>
    </source>
</reference>
<dbReference type="PANTHER" id="PTHR42889:SF1">
    <property type="entry name" value="BLR3681 PROTEIN"/>
    <property type="match status" value="1"/>
</dbReference>
<accession>S2KE00</accession>
<dbReference type="RefSeq" id="WP_016418660.1">
    <property type="nucleotide sequence ID" value="NZ_AUAB01000042.1"/>
</dbReference>
<dbReference type="InterPro" id="IPR006680">
    <property type="entry name" value="Amidohydro-rel"/>
</dbReference>
<keyword evidence="4" id="KW-1185">Reference proteome</keyword>
<feature type="domain" description="Amidohydrolase-related" evidence="2">
    <location>
        <begin position="250"/>
        <end position="438"/>
    </location>
</feature>